<evidence type="ECO:0000313" key="1">
    <source>
        <dbReference type="EMBL" id="OKH25044.1"/>
    </source>
</evidence>
<dbReference type="STRING" id="247279.NIES1031_14440"/>
<reference evidence="1 2" key="1">
    <citation type="submission" date="2016-11" db="EMBL/GenBank/DDBJ databases">
        <title>Draft Genome Sequences of Nine Cyanobacterial Strains from Diverse Habitats.</title>
        <authorList>
            <person name="Zhu T."/>
            <person name="Hou S."/>
            <person name="Lu X."/>
            <person name="Hess W.R."/>
        </authorList>
    </citation>
    <scope>NUCLEOTIDE SEQUENCE [LARGE SCALE GENOMIC DNA]</scope>
    <source>
        <strain evidence="1 2">5.2 s.c.1</strain>
    </source>
</reference>
<name>A0A1U7HNB1_9CHRO</name>
<dbReference type="AlphaFoldDB" id="A0A1U7HNB1"/>
<organism evidence="1 2">
    <name type="scientific">Chroogloeocystis siderophila 5.2 s.c.1</name>
    <dbReference type="NCBI Taxonomy" id="247279"/>
    <lineage>
        <taxon>Bacteria</taxon>
        <taxon>Bacillati</taxon>
        <taxon>Cyanobacteriota</taxon>
        <taxon>Cyanophyceae</taxon>
        <taxon>Oscillatoriophycideae</taxon>
        <taxon>Chroococcales</taxon>
        <taxon>Chroococcaceae</taxon>
        <taxon>Chroogloeocystis</taxon>
    </lineage>
</organism>
<sequence length="222" mass="25498">MRSSNTRNRDVRLTLFHTLIRGIRQKKASQLIVEPHTFINSEVQMNNPAFTWLINCILFGSMTVSAISISEISQAQSAPPNRPLDGPETTVANFHKSLQTVARNGNINSLNKYYCSVERVLLEQGDPRGRSTRAISAYLQMASLLRSYSLDTSRLYYETKYYDPKQGRAIVAITGNVLLRTSNNQALVMPYRRFNTFGRDWLRLIKENNQWKLCYNLVNPFK</sequence>
<accession>A0A1U7HNB1</accession>
<proteinExistence type="predicted"/>
<gene>
    <name evidence="1" type="ORF">NIES1031_14440</name>
</gene>
<evidence type="ECO:0000313" key="2">
    <source>
        <dbReference type="Proteomes" id="UP000185984"/>
    </source>
</evidence>
<dbReference type="Proteomes" id="UP000185984">
    <property type="component" value="Unassembled WGS sequence"/>
</dbReference>
<comment type="caution">
    <text evidence="1">The sequence shown here is derived from an EMBL/GenBank/DDBJ whole genome shotgun (WGS) entry which is preliminary data.</text>
</comment>
<keyword evidence="2" id="KW-1185">Reference proteome</keyword>
<dbReference type="EMBL" id="MRCC01000011">
    <property type="protein sequence ID" value="OKH25044.1"/>
    <property type="molecule type" value="Genomic_DNA"/>
</dbReference>
<protein>
    <submittedName>
        <fullName evidence="1">Uncharacterized protein</fullName>
    </submittedName>
</protein>